<dbReference type="Pfam" id="PF10617">
    <property type="entry name" value="DUF2474"/>
    <property type="match status" value="1"/>
</dbReference>
<dbReference type="InterPro" id="IPR018895">
    <property type="entry name" value="DUF2474"/>
</dbReference>
<dbReference type="KEGG" id="ara:Arad_12232"/>
<dbReference type="EMBL" id="CP000631">
    <property type="protein sequence ID" value="ACM31258.1"/>
    <property type="molecule type" value="Genomic_DNA"/>
</dbReference>
<proteinExistence type="predicted"/>
<keyword evidence="1" id="KW-0812">Transmembrane</keyword>
<protein>
    <recommendedName>
        <fullName evidence="4">DUF2474 domain-containing protein</fullName>
    </recommendedName>
</protein>
<reference evidence="2 3" key="1">
    <citation type="journal article" date="2009" name="J. Bacteriol.">
        <title>Genome sequences of three Agrobacterium biovars help elucidate the evolution of multichromosome genomes in bacteria.</title>
        <authorList>
            <person name="Slater S.C."/>
            <person name="Goldman B.S."/>
            <person name="Goodner B."/>
            <person name="Setubal J.C."/>
            <person name="Farrand S.K."/>
            <person name="Nester E.W."/>
            <person name="Burr T.J."/>
            <person name="Banta L."/>
            <person name="Dickerman A.W."/>
            <person name="Paulsen I."/>
            <person name="Otten L."/>
            <person name="Suen G."/>
            <person name="Welch R."/>
            <person name="Almeida N.F."/>
            <person name="Arnold F."/>
            <person name="Burton O.T."/>
            <person name="Du Z."/>
            <person name="Ewing A."/>
            <person name="Godsy E."/>
            <person name="Heisel S."/>
            <person name="Houmiel K.L."/>
            <person name="Jhaveri J."/>
            <person name="Lu J."/>
            <person name="Miller N.M."/>
            <person name="Norton S."/>
            <person name="Chen Q."/>
            <person name="Phoolcharoen W."/>
            <person name="Ohlin V."/>
            <person name="Ondrusek D."/>
            <person name="Pride N."/>
            <person name="Stricklin S.L."/>
            <person name="Sun J."/>
            <person name="Wheeler C."/>
            <person name="Wilson L."/>
            <person name="Zhu H."/>
            <person name="Wood D.W."/>
        </authorList>
    </citation>
    <scope>NUCLEOTIDE SEQUENCE [LARGE SCALE GENOMIC DNA]</scope>
    <source>
        <strain evidence="3">K84 / ATCC BAA-868</strain>
        <plasmid evidence="2 3">pAtK84c</plasmid>
    </source>
</reference>
<evidence type="ECO:0008006" key="4">
    <source>
        <dbReference type="Google" id="ProtNLM"/>
    </source>
</evidence>
<sequence>MTDRATRANTSWLRRIGWLVLIWAFSVMSLAVAAAFFRLLMGFAGLTL</sequence>
<evidence type="ECO:0000313" key="3">
    <source>
        <dbReference type="Proteomes" id="UP000001600"/>
    </source>
</evidence>
<dbReference type="AlphaFoldDB" id="B9JQ39"/>
<dbReference type="Proteomes" id="UP000001600">
    <property type="component" value="Plasmid pAtK84c"/>
</dbReference>
<evidence type="ECO:0000313" key="2">
    <source>
        <dbReference type="EMBL" id="ACM31258.1"/>
    </source>
</evidence>
<dbReference type="HOGENOM" id="CLU_203653_2_0_5"/>
<accession>B9JQ39</accession>
<keyword evidence="1" id="KW-1133">Transmembrane helix</keyword>
<keyword evidence="2" id="KW-0614">Plasmid</keyword>
<evidence type="ECO:0000256" key="1">
    <source>
        <dbReference type="SAM" id="Phobius"/>
    </source>
</evidence>
<feature type="transmembrane region" description="Helical" evidence="1">
    <location>
        <begin position="16"/>
        <end position="40"/>
    </location>
</feature>
<geneLocation type="plasmid" evidence="2 3">
    <name>pAtK84c</name>
</geneLocation>
<dbReference type="RefSeq" id="WP_012653252.1">
    <property type="nucleotide sequence ID" value="NC_011987.1"/>
</dbReference>
<name>B9JQ39_RHIR8</name>
<keyword evidence="1" id="KW-0472">Membrane</keyword>
<gene>
    <name evidence="2" type="ordered locus">Arad_12232</name>
</gene>
<organism evidence="2 3">
    <name type="scientific">Rhizobium rhizogenes (strain K84 / ATCC BAA-868)</name>
    <name type="common">Agrobacterium radiobacter</name>
    <dbReference type="NCBI Taxonomy" id="311403"/>
    <lineage>
        <taxon>Bacteria</taxon>
        <taxon>Pseudomonadati</taxon>
        <taxon>Pseudomonadota</taxon>
        <taxon>Alphaproteobacteria</taxon>
        <taxon>Hyphomicrobiales</taxon>
        <taxon>Rhizobiaceae</taxon>
        <taxon>Rhizobium/Agrobacterium group</taxon>
        <taxon>Rhizobium</taxon>
    </lineage>
</organism>